<comment type="caution">
    <text evidence="1">The sequence shown here is derived from an EMBL/GenBank/DDBJ whole genome shotgun (WGS) entry which is preliminary data.</text>
</comment>
<reference evidence="1" key="1">
    <citation type="submission" date="2023-10" db="EMBL/GenBank/DDBJ databases">
        <authorList>
            <person name="Chen Y."/>
            <person name="Shah S."/>
            <person name="Dougan E. K."/>
            <person name="Thang M."/>
            <person name="Chan C."/>
        </authorList>
    </citation>
    <scope>NUCLEOTIDE SEQUENCE [LARGE SCALE GENOMIC DNA]</scope>
</reference>
<keyword evidence="2" id="KW-1185">Reference proteome</keyword>
<gene>
    <name evidence="1" type="ORF">PCOR1329_LOCUS56224</name>
</gene>
<dbReference type="Proteomes" id="UP001189429">
    <property type="component" value="Unassembled WGS sequence"/>
</dbReference>
<sequence>MKMTGTLTMMAMARTAMWRGGAAGAGYRADRGKDRKVFHWDHCRDVTHEFWSGAPGLMKQQQAQISQLKQIGDNTSGSAVTTTFHKAWCVVRLKRLNVDS</sequence>
<proteinExistence type="predicted"/>
<accession>A0ABN9VCV2</accession>
<organism evidence="1 2">
    <name type="scientific">Prorocentrum cordatum</name>
    <dbReference type="NCBI Taxonomy" id="2364126"/>
    <lineage>
        <taxon>Eukaryota</taxon>
        <taxon>Sar</taxon>
        <taxon>Alveolata</taxon>
        <taxon>Dinophyceae</taxon>
        <taxon>Prorocentrales</taxon>
        <taxon>Prorocentraceae</taxon>
        <taxon>Prorocentrum</taxon>
    </lineage>
</organism>
<dbReference type="EMBL" id="CAUYUJ010016915">
    <property type="protein sequence ID" value="CAK0870017.1"/>
    <property type="molecule type" value="Genomic_DNA"/>
</dbReference>
<name>A0ABN9VCV2_9DINO</name>
<protein>
    <recommendedName>
        <fullName evidence="3">Secreted protein</fullName>
    </recommendedName>
</protein>
<evidence type="ECO:0008006" key="3">
    <source>
        <dbReference type="Google" id="ProtNLM"/>
    </source>
</evidence>
<evidence type="ECO:0000313" key="2">
    <source>
        <dbReference type="Proteomes" id="UP001189429"/>
    </source>
</evidence>
<evidence type="ECO:0000313" key="1">
    <source>
        <dbReference type="EMBL" id="CAK0870017.1"/>
    </source>
</evidence>